<dbReference type="GO" id="GO:0008236">
    <property type="term" value="F:serine-type peptidase activity"/>
    <property type="evidence" value="ECO:0007669"/>
    <property type="project" value="UniProtKB-KW"/>
</dbReference>
<dbReference type="NCBIfam" id="TIGR00225">
    <property type="entry name" value="prc"/>
    <property type="match status" value="1"/>
</dbReference>
<dbReference type="STRING" id="1437059.A6A05_03005"/>
<dbReference type="Pfam" id="PF13180">
    <property type="entry name" value="PDZ_2"/>
    <property type="match status" value="1"/>
</dbReference>
<dbReference type="InterPro" id="IPR001478">
    <property type="entry name" value="PDZ"/>
</dbReference>
<comment type="caution">
    <text evidence="7">The sequence shown here is derived from an EMBL/GenBank/DDBJ whole genome shotgun (WGS) entry which is preliminary data.</text>
</comment>
<dbReference type="Gene3D" id="3.90.226.10">
    <property type="entry name" value="2-enoyl-CoA Hydratase, Chain A, domain 1"/>
    <property type="match status" value="1"/>
</dbReference>
<dbReference type="CDD" id="cd06782">
    <property type="entry name" value="cpPDZ_CPP-like"/>
    <property type="match status" value="1"/>
</dbReference>
<dbReference type="Pfam" id="PF03572">
    <property type="entry name" value="Peptidase_S41"/>
    <property type="match status" value="1"/>
</dbReference>
<evidence type="ECO:0000256" key="3">
    <source>
        <dbReference type="ARBA" id="ARBA00022801"/>
    </source>
</evidence>
<evidence type="ECO:0000256" key="5">
    <source>
        <dbReference type="RuleBase" id="RU004404"/>
    </source>
</evidence>
<evidence type="ECO:0000313" key="7">
    <source>
        <dbReference type="EMBL" id="OAN48969.1"/>
    </source>
</evidence>
<dbReference type="SUPFAM" id="SSF50156">
    <property type="entry name" value="PDZ domain-like"/>
    <property type="match status" value="1"/>
</dbReference>
<dbReference type="EMBL" id="LWQU01000152">
    <property type="protein sequence ID" value="OAN48969.1"/>
    <property type="molecule type" value="Genomic_DNA"/>
</dbReference>
<feature type="domain" description="PDZ" evidence="6">
    <location>
        <begin position="159"/>
        <end position="227"/>
    </location>
</feature>
<evidence type="ECO:0000256" key="4">
    <source>
        <dbReference type="ARBA" id="ARBA00022825"/>
    </source>
</evidence>
<evidence type="ECO:0000259" key="6">
    <source>
        <dbReference type="PROSITE" id="PS50106"/>
    </source>
</evidence>
<dbReference type="PANTHER" id="PTHR32060:SF30">
    <property type="entry name" value="CARBOXY-TERMINAL PROCESSING PROTEASE CTPA"/>
    <property type="match status" value="1"/>
</dbReference>
<name>A0A178MK46_9PROT</name>
<dbReference type="CDD" id="cd07560">
    <property type="entry name" value="Peptidase_S41_CPP"/>
    <property type="match status" value="1"/>
</dbReference>
<dbReference type="SMART" id="SM00245">
    <property type="entry name" value="TSPc"/>
    <property type="match status" value="1"/>
</dbReference>
<protein>
    <submittedName>
        <fullName evidence="7">Peptidase</fullName>
    </submittedName>
</protein>
<dbReference type="InterPro" id="IPR036034">
    <property type="entry name" value="PDZ_sf"/>
</dbReference>
<dbReference type="InterPro" id="IPR029045">
    <property type="entry name" value="ClpP/crotonase-like_dom_sf"/>
</dbReference>
<dbReference type="PROSITE" id="PS50106">
    <property type="entry name" value="PDZ"/>
    <property type="match status" value="1"/>
</dbReference>
<reference evidence="7 8" key="1">
    <citation type="submission" date="2016-04" db="EMBL/GenBank/DDBJ databases">
        <title>Draft genome sequence of freshwater magnetotactic bacteria Magnetospirillum marisnigri SP-1 and Magnetospirillum moscoviense BB-1.</title>
        <authorList>
            <person name="Koziaeva V."/>
            <person name="Dziuba M.V."/>
            <person name="Ivanov T.M."/>
            <person name="Kuznetsov B."/>
            <person name="Grouzdev D.S."/>
        </authorList>
    </citation>
    <scope>NUCLEOTIDE SEQUENCE [LARGE SCALE GENOMIC DNA]</scope>
    <source>
        <strain evidence="7 8">BB-1</strain>
    </source>
</reference>
<dbReference type="GO" id="GO:0006508">
    <property type="term" value="P:proteolysis"/>
    <property type="evidence" value="ECO:0007669"/>
    <property type="project" value="UniProtKB-KW"/>
</dbReference>
<dbReference type="GO" id="GO:0004175">
    <property type="term" value="F:endopeptidase activity"/>
    <property type="evidence" value="ECO:0007669"/>
    <property type="project" value="TreeGrafter"/>
</dbReference>
<organism evidence="7 8">
    <name type="scientific">Magnetospirillum moscoviense</name>
    <dbReference type="NCBI Taxonomy" id="1437059"/>
    <lineage>
        <taxon>Bacteria</taxon>
        <taxon>Pseudomonadati</taxon>
        <taxon>Pseudomonadota</taxon>
        <taxon>Alphaproteobacteria</taxon>
        <taxon>Rhodospirillales</taxon>
        <taxon>Rhodospirillaceae</taxon>
        <taxon>Magnetospirillum</taxon>
    </lineage>
</organism>
<dbReference type="SMART" id="SM00228">
    <property type="entry name" value="PDZ"/>
    <property type="match status" value="1"/>
</dbReference>
<dbReference type="RefSeq" id="WP_068502146.1">
    <property type="nucleotide sequence ID" value="NZ_LWQU01000152.1"/>
</dbReference>
<accession>A0A178MK46</accession>
<keyword evidence="4 5" id="KW-0720">Serine protease</keyword>
<dbReference type="AlphaFoldDB" id="A0A178MK46"/>
<dbReference type="SUPFAM" id="SSF52096">
    <property type="entry name" value="ClpP/crotonase"/>
    <property type="match status" value="1"/>
</dbReference>
<keyword evidence="2 5" id="KW-0645">Protease</keyword>
<keyword evidence="3 5" id="KW-0378">Hydrolase</keyword>
<dbReference type="Gene3D" id="2.30.42.10">
    <property type="match status" value="1"/>
</dbReference>
<comment type="similarity">
    <text evidence="1 5">Belongs to the peptidase S41A family.</text>
</comment>
<evidence type="ECO:0000313" key="8">
    <source>
        <dbReference type="Proteomes" id="UP000078543"/>
    </source>
</evidence>
<dbReference type="OrthoDB" id="9812068at2"/>
<gene>
    <name evidence="7" type="ORF">A6A05_03005</name>
</gene>
<dbReference type="PANTHER" id="PTHR32060">
    <property type="entry name" value="TAIL-SPECIFIC PROTEASE"/>
    <property type="match status" value="1"/>
</dbReference>
<keyword evidence="8" id="KW-1185">Reference proteome</keyword>
<dbReference type="Gene3D" id="3.30.750.44">
    <property type="match status" value="1"/>
</dbReference>
<dbReference type="GO" id="GO:0030288">
    <property type="term" value="C:outer membrane-bounded periplasmic space"/>
    <property type="evidence" value="ECO:0007669"/>
    <property type="project" value="TreeGrafter"/>
</dbReference>
<dbReference type="Proteomes" id="UP000078543">
    <property type="component" value="Unassembled WGS sequence"/>
</dbReference>
<evidence type="ECO:0000256" key="1">
    <source>
        <dbReference type="ARBA" id="ARBA00009179"/>
    </source>
</evidence>
<proteinExistence type="inferred from homology"/>
<evidence type="ECO:0000256" key="2">
    <source>
        <dbReference type="ARBA" id="ARBA00022670"/>
    </source>
</evidence>
<sequence length="516" mass="54315">MPHTSPARWFSAALLVLAGACAPVGHQKGGKSAVDFGGAERTFAFAYTAIVERHLDTVSPGAIAFEGMRGLGSIDPEIGITRDGAKVMLTAADHVVAEYPAPAETDTKGWARLTVTATLDARNLSDTLRAVDTERVYEAVFDSTLSKLDVFSRYAGAKEAREHRNSRSGFGGIGIRFDLVDGEAVVSEVVDETPAQAAGLMLADVITHVDNERIAGLSKDEISRRLRGPVASRVTVTVRRGFKPIETSMARALIVAPTVFATLKDGVAEFRITSFNQKTAASLTAELTRLRAEAGNQLKGVLLDLRGNPGGLLDQAVAVADLFIAQGPLVSTKGRHPMASQSYDARPGDIGEDLAVVVLVDGKAASAAEIVAAALQDAGRAVLIGTNSYGKGSVQTVINLPNDGEMTLTWSRFHAPSGYALHGLGVLPALCTNPAGGLARSEEALTANLAQWRQAPVDDEATRKQLRALCPAQTRSEADGDRIAAHRLLEDPGAIGRILALSGAIDPTSVAHRPGR</sequence>
<dbReference type="GO" id="GO:0007165">
    <property type="term" value="P:signal transduction"/>
    <property type="evidence" value="ECO:0007669"/>
    <property type="project" value="TreeGrafter"/>
</dbReference>
<dbReference type="InterPro" id="IPR005151">
    <property type="entry name" value="Tail-specific_protease"/>
</dbReference>
<dbReference type="InterPro" id="IPR004447">
    <property type="entry name" value="Peptidase_S41A"/>
</dbReference>